<name>A0A9X1HUS4_9BACT</name>
<dbReference type="GO" id="GO:0008832">
    <property type="term" value="F:dGTPase activity"/>
    <property type="evidence" value="ECO:0007669"/>
    <property type="project" value="TreeGrafter"/>
</dbReference>
<evidence type="ECO:0000256" key="1">
    <source>
        <dbReference type="ARBA" id="ARBA00022801"/>
    </source>
</evidence>
<dbReference type="SUPFAM" id="SSF109604">
    <property type="entry name" value="HD-domain/PDEase-like"/>
    <property type="match status" value="1"/>
</dbReference>
<keyword evidence="1" id="KW-0378">Hydrolase</keyword>
<dbReference type="AlphaFoldDB" id="A0A9X1HUS4"/>
<dbReference type="InterPro" id="IPR050135">
    <property type="entry name" value="dGTPase-like"/>
</dbReference>
<dbReference type="PROSITE" id="PS51831">
    <property type="entry name" value="HD"/>
    <property type="match status" value="1"/>
</dbReference>
<evidence type="ECO:0000259" key="3">
    <source>
        <dbReference type="PROSITE" id="PS51831"/>
    </source>
</evidence>
<dbReference type="NCBIfam" id="NF002205">
    <property type="entry name" value="PRK01096.1"/>
    <property type="match status" value="1"/>
</dbReference>
<dbReference type="Gene3D" id="1.10.3410.10">
    <property type="entry name" value="putative deoxyguanosinetriphosphate triphosphohydrolase like domain"/>
    <property type="match status" value="1"/>
</dbReference>
<dbReference type="NCBIfam" id="TIGR01353">
    <property type="entry name" value="dGTP_triPase"/>
    <property type="match status" value="1"/>
</dbReference>
<dbReference type="RefSeq" id="WP_225699145.1">
    <property type="nucleotide sequence ID" value="NZ_JAIXNE010000005.1"/>
</dbReference>
<dbReference type="Gene3D" id="1.10.3550.10">
    <property type="entry name" value="eoxyguanosinetriphosphate triphosphohydrolase domain-like"/>
    <property type="match status" value="1"/>
</dbReference>
<dbReference type="Proteomes" id="UP001139409">
    <property type="component" value="Unassembled WGS sequence"/>
</dbReference>
<dbReference type="PANTHER" id="PTHR11373:SF32">
    <property type="entry name" value="DEOXYGUANOSINETRIPHOSPHATE TRIPHOSPHOHYDROLASE"/>
    <property type="match status" value="1"/>
</dbReference>
<accession>A0A9X1HUS4</accession>
<comment type="caution">
    <text evidence="4">The sequence shown here is derived from an EMBL/GenBank/DDBJ whole genome shotgun (WGS) entry which is preliminary data.</text>
</comment>
<dbReference type="InterPro" id="IPR006674">
    <property type="entry name" value="HD_domain"/>
</dbReference>
<dbReference type="SMART" id="SM00471">
    <property type="entry name" value="HDc"/>
    <property type="match status" value="1"/>
</dbReference>
<gene>
    <name evidence="4" type="ORF">LDX50_25690</name>
</gene>
<evidence type="ECO:0000313" key="5">
    <source>
        <dbReference type="Proteomes" id="UP001139409"/>
    </source>
</evidence>
<dbReference type="Gene3D" id="1.10.3210.10">
    <property type="entry name" value="Hypothetical protein af1432"/>
    <property type="match status" value="1"/>
</dbReference>
<keyword evidence="5" id="KW-1185">Reference proteome</keyword>
<proteinExistence type="predicted"/>
<dbReference type="PANTHER" id="PTHR11373">
    <property type="entry name" value="DEOXYNUCLEOSIDE TRIPHOSPHATE TRIPHOSPHOHYDROLASE"/>
    <property type="match status" value="1"/>
</dbReference>
<dbReference type="GO" id="GO:0006203">
    <property type="term" value="P:dGTP catabolic process"/>
    <property type="evidence" value="ECO:0007669"/>
    <property type="project" value="TreeGrafter"/>
</dbReference>
<feature type="domain" description="HD" evidence="3">
    <location>
        <begin position="60"/>
        <end position="244"/>
    </location>
</feature>
<dbReference type="CDD" id="cd00077">
    <property type="entry name" value="HDc"/>
    <property type="match status" value="1"/>
</dbReference>
<evidence type="ECO:0000256" key="2">
    <source>
        <dbReference type="SAM" id="MobiDB-lite"/>
    </source>
</evidence>
<organism evidence="4 5">
    <name type="scientific">Fulvivirga sedimenti</name>
    <dbReference type="NCBI Taxonomy" id="2879465"/>
    <lineage>
        <taxon>Bacteria</taxon>
        <taxon>Pseudomonadati</taxon>
        <taxon>Bacteroidota</taxon>
        <taxon>Cytophagia</taxon>
        <taxon>Cytophagales</taxon>
        <taxon>Fulvivirgaceae</taxon>
        <taxon>Fulvivirga</taxon>
    </lineage>
</organism>
<dbReference type="InterPro" id="IPR003607">
    <property type="entry name" value="HD/PDEase_dom"/>
</dbReference>
<dbReference type="InterPro" id="IPR006261">
    <property type="entry name" value="dGTPase"/>
</dbReference>
<dbReference type="Pfam" id="PF01966">
    <property type="entry name" value="HD"/>
    <property type="match status" value="1"/>
</dbReference>
<reference evidence="4" key="1">
    <citation type="submission" date="2021-09" db="EMBL/GenBank/DDBJ databases">
        <title>Fulvivirga sp. isolated from coastal sediment.</title>
        <authorList>
            <person name="Yu H."/>
        </authorList>
    </citation>
    <scope>NUCLEOTIDE SEQUENCE</scope>
    <source>
        <strain evidence="4">1062</strain>
    </source>
</reference>
<sequence>MEWKKLLSNQRAGGKSVPHDPARSAFEQDFDRIIFSHPFRRLQDKTQVHPLPKDDFVHTRLTHSLEVSSVGRSLGKNVGKVLKERYSLDEFSVQDIGSIVAAASLCHDIGNPPFGHSGEEAISEFYRHGQGRVFESDVSPAQWEDLIRFEGNAQGFRLLNKSRYQGLKLTAATLAAFTKYPRPSLVENPDKTRRSQKKYGFFCAEKEAFRRVADTTGLIALTDETWCRHPLAFLVEAADDICYHLIDLEDGCRLGLVSYNDTVDLYRLILRERFNASKFEKIKSREERIGTLRAMAIGVLIDECTELFLEREADLREGKNDRSLTDDIPSAQILREIIKISIEHIYRSRQVMETEVAGFEVLPGLLGQITLSAANVYQKNQPSSGRKTLLRLLPEDLTREMQECADTYELLMLCNDFVSGLTDSHAIHLYRGIKGISLPG</sequence>
<feature type="region of interest" description="Disordered" evidence="2">
    <location>
        <begin position="1"/>
        <end position="22"/>
    </location>
</feature>
<dbReference type="InterPro" id="IPR023293">
    <property type="entry name" value="dGTP_triP_hydro_central_sf"/>
</dbReference>
<dbReference type="InterPro" id="IPR027432">
    <property type="entry name" value="dGTP_triphosphohydrolase_C"/>
</dbReference>
<dbReference type="EMBL" id="JAIXNE010000005">
    <property type="protein sequence ID" value="MCA6078291.1"/>
    <property type="molecule type" value="Genomic_DNA"/>
</dbReference>
<evidence type="ECO:0000313" key="4">
    <source>
        <dbReference type="EMBL" id="MCA6078291.1"/>
    </source>
</evidence>
<protein>
    <submittedName>
        <fullName evidence="4">Deoxyguanosinetriphosphate triphosphohydrolase</fullName>
    </submittedName>
</protein>